<dbReference type="STRING" id="221109.gene:10734034"/>
<accession>Q8EQB1</accession>
<evidence type="ECO:0000313" key="2">
    <source>
        <dbReference type="EMBL" id="BAC13750.1"/>
    </source>
</evidence>
<dbReference type="eggNOG" id="ENOG502Z8XG">
    <property type="taxonomic scope" value="Bacteria"/>
</dbReference>
<keyword evidence="3" id="KW-1185">Reference proteome</keyword>
<dbReference type="HOGENOM" id="CLU_094197_0_0_9"/>
<keyword evidence="1" id="KW-0812">Transmembrane</keyword>
<dbReference type="AlphaFoldDB" id="Q8EQB1"/>
<reference evidence="2 3" key="1">
    <citation type="journal article" date="2001" name="FEMS Microbiol. Lett.">
        <title>Oceanobacillus iheyensis gen. nov., sp. nov., a deep-sea extremely halotolerant and alkaliphilic species isolated from a depth of 1050 m on the Iheya Ridge.</title>
        <authorList>
            <person name="Lu J."/>
            <person name="Nogi Y."/>
            <person name="Takami H."/>
        </authorList>
    </citation>
    <scope>NUCLEOTIDE SEQUENCE [LARGE SCALE GENOMIC DNA]</scope>
    <source>
        <strain evidence="3">DSM 14371 / CIP 107618 / JCM 11309 / KCTC 3954 / HTE831</strain>
    </source>
</reference>
<protein>
    <submittedName>
        <fullName evidence="2">Hypothetical conserved protein</fullName>
    </submittedName>
</protein>
<feature type="transmembrane region" description="Helical" evidence="1">
    <location>
        <begin position="21"/>
        <end position="41"/>
    </location>
</feature>
<evidence type="ECO:0000256" key="1">
    <source>
        <dbReference type="SAM" id="Phobius"/>
    </source>
</evidence>
<keyword evidence="1" id="KW-1133">Transmembrane helix</keyword>
<name>Q8EQB1_OCEIH</name>
<dbReference type="Proteomes" id="UP000000822">
    <property type="component" value="Chromosome"/>
</dbReference>
<evidence type="ECO:0000313" key="3">
    <source>
        <dbReference type="Proteomes" id="UP000000822"/>
    </source>
</evidence>
<dbReference type="EMBL" id="BA000028">
    <property type="protein sequence ID" value="BAC13750.1"/>
    <property type="molecule type" value="Genomic_DNA"/>
</dbReference>
<dbReference type="KEGG" id="oih:OB1794"/>
<gene>
    <name evidence="2" type="ordered locus">OB1794</name>
</gene>
<sequence length="258" mass="30331">MSYLVDLQDNDKESYIMKNRTYLLIPIIFLTFILTGCLYPQSEKSENQIPYEEQLQTVQQSVNSYKEGENGLVPIRTKDNDTPEFEKYLIDFSKLRENGYLSEPPGNSFEKGGVYQYTLLNPEEDPTVKLIDLRITEEIRRVNVQLDFYRQENYYPAFGEKLTDKYYTIDYNKLDLEEAPTVTSPYSQEELPIIMDLDGNLFVDYSYDLNKALQEYNHEYSEGEDIRYLLTDHSPFVPAYSVPYTVKDNQAIFLDEME</sequence>
<organism evidence="2 3">
    <name type="scientific">Oceanobacillus iheyensis (strain DSM 14371 / CIP 107618 / JCM 11309 / KCTC 3954 / HTE831)</name>
    <dbReference type="NCBI Taxonomy" id="221109"/>
    <lineage>
        <taxon>Bacteria</taxon>
        <taxon>Bacillati</taxon>
        <taxon>Bacillota</taxon>
        <taxon>Bacilli</taxon>
        <taxon>Bacillales</taxon>
        <taxon>Bacillaceae</taxon>
        <taxon>Oceanobacillus</taxon>
    </lineage>
</organism>
<reference evidence="2 3" key="2">
    <citation type="journal article" date="2002" name="Nucleic Acids Res.">
        <title>Genome sequence of Oceanobacillus iheyensis isolated from the Iheya Ridge and its unexpected adaptive capabilities to extreme environments.</title>
        <authorList>
            <person name="Takami H."/>
            <person name="Takaki Y."/>
            <person name="Uchiyama I."/>
        </authorList>
    </citation>
    <scope>NUCLEOTIDE SEQUENCE [LARGE SCALE GENOMIC DNA]</scope>
    <source>
        <strain evidence="3">DSM 14371 / CIP 107618 / JCM 11309 / KCTC 3954 / HTE831</strain>
    </source>
</reference>
<keyword evidence="1" id="KW-0472">Membrane</keyword>
<proteinExistence type="predicted"/>